<dbReference type="GO" id="GO:0005198">
    <property type="term" value="F:structural molecule activity"/>
    <property type="evidence" value="ECO:0007669"/>
    <property type="project" value="InterPro"/>
</dbReference>
<keyword evidence="6" id="KW-0966">Cell projection</keyword>
<comment type="function">
    <text evidence="1 5">Assembles around the rod to form the L-ring and probably protects the motor/basal body from shearing forces during rotation.</text>
</comment>
<name>A0A1B9F6X5_9BACT</name>
<dbReference type="STRING" id="1156395.DBT_0906"/>
<comment type="subunit">
    <text evidence="5">The basal body constitutes a major portion of the flagellar organelle and consists of four rings (L,P,S, and M) mounted on a central rod.</text>
</comment>
<evidence type="ECO:0000313" key="7">
    <source>
        <dbReference type="Proteomes" id="UP000093080"/>
    </source>
</evidence>
<keyword evidence="6" id="KW-0969">Cilium</keyword>
<dbReference type="EMBL" id="MAGO01000004">
    <property type="protein sequence ID" value="OCC15555.1"/>
    <property type="molecule type" value="Genomic_DNA"/>
</dbReference>
<proteinExistence type="inferred from homology"/>
<sequence length="366" mass="38502" precursor="true">MVRKVLCITIALIFMTNLAPAHGARIKDIAQVQGMRINQLVGYGLVVGLNGSGDGTQAKFTLQSIANMMERMGINVDPNQVKVKNAAGVMVTANLPTFTKPGQRIDCVVSSIGDAKSLQGGTLLMTPLKGPDGKIYAIAQGPLSIGGFAAGGAGGSVQKNHPTVGKIPNGAIVERTVDVDLNNRTSITYSLYYPDITTVARMAEAINDALGQDVAKAVDPESVRIDIPPEFQGNVLSFLSRIEAIEVDPDVKAKVVLDERTGTVVMGEDVRIKTVAVSHGNLSIQIKETPQVSQPAPFGAGQTVVTPATKVKVKEEKAHLMVLESGPTIGELVRALNAVGVTPRDLISILQSIKSAGALQAELEVI</sequence>
<evidence type="ECO:0000256" key="2">
    <source>
        <dbReference type="ARBA" id="ARBA00004117"/>
    </source>
</evidence>
<dbReference type="InterPro" id="IPR001782">
    <property type="entry name" value="Flag_FlgI"/>
</dbReference>
<dbReference type="PRINTS" id="PR01010">
    <property type="entry name" value="FLGPRINGFLGI"/>
</dbReference>
<dbReference type="GO" id="GO:0071973">
    <property type="term" value="P:bacterial-type flagellum-dependent cell motility"/>
    <property type="evidence" value="ECO:0007669"/>
    <property type="project" value="InterPro"/>
</dbReference>
<dbReference type="Pfam" id="PF02119">
    <property type="entry name" value="FlgI"/>
    <property type="match status" value="1"/>
</dbReference>
<dbReference type="GO" id="GO:0030288">
    <property type="term" value="C:outer membrane-bounded periplasmic space"/>
    <property type="evidence" value="ECO:0007669"/>
    <property type="project" value="InterPro"/>
</dbReference>
<dbReference type="Proteomes" id="UP000093080">
    <property type="component" value="Unassembled WGS sequence"/>
</dbReference>
<dbReference type="PANTHER" id="PTHR30381:SF0">
    <property type="entry name" value="FLAGELLAR P-RING PROTEIN"/>
    <property type="match status" value="1"/>
</dbReference>
<feature type="chain" id="PRO_5009004487" description="Flagellar P-ring protein" evidence="5">
    <location>
        <begin position="22"/>
        <end position="366"/>
    </location>
</feature>
<dbReference type="AlphaFoldDB" id="A0A1B9F6X5"/>
<keyword evidence="4 5" id="KW-0975">Bacterial flagellum</keyword>
<reference evidence="6 7" key="1">
    <citation type="submission" date="2016-06" db="EMBL/GenBank/DDBJ databases">
        <title>Respiratory ammonification of nitrate coupled to the oxidation of elemental sulfur in deep-sea autotrophic thermophilic bacteria.</title>
        <authorList>
            <person name="Slobodkina G.B."/>
            <person name="Mardanov A.V."/>
            <person name="Ravin N.V."/>
            <person name="Frolova A.A."/>
            <person name="Viryasiv M.B."/>
            <person name="Chernyh N.A."/>
            <person name="Bonch-Osmolovskaya E.A."/>
            <person name="Slobodkin A.I."/>
        </authorList>
    </citation>
    <scope>NUCLEOTIDE SEQUENCE [LARGE SCALE GENOMIC DNA]</scope>
    <source>
        <strain evidence="6 7">S69</strain>
    </source>
</reference>
<comment type="caution">
    <text evidence="6">The sequence shown here is derived from an EMBL/GenBank/DDBJ whole genome shotgun (WGS) entry which is preliminary data.</text>
</comment>
<keyword evidence="7" id="KW-1185">Reference proteome</keyword>
<dbReference type="HAMAP" id="MF_00416">
    <property type="entry name" value="FlgI"/>
    <property type="match status" value="1"/>
</dbReference>
<keyword evidence="6" id="KW-0282">Flagellum</keyword>
<evidence type="ECO:0000256" key="4">
    <source>
        <dbReference type="ARBA" id="ARBA00023143"/>
    </source>
</evidence>
<evidence type="ECO:0000256" key="3">
    <source>
        <dbReference type="ARBA" id="ARBA00022729"/>
    </source>
</evidence>
<dbReference type="NCBIfam" id="NF003676">
    <property type="entry name" value="PRK05303.1"/>
    <property type="match status" value="1"/>
</dbReference>
<dbReference type="PANTHER" id="PTHR30381">
    <property type="entry name" value="FLAGELLAR P-RING PERIPLASMIC PROTEIN FLGI"/>
    <property type="match status" value="1"/>
</dbReference>
<accession>A0A1B9F6X5</accession>
<dbReference type="PATRIC" id="fig|1156395.6.peg.922"/>
<evidence type="ECO:0000256" key="5">
    <source>
        <dbReference type="HAMAP-Rule" id="MF_00416"/>
    </source>
</evidence>
<dbReference type="RefSeq" id="WP_067616788.1">
    <property type="nucleotide sequence ID" value="NZ_MAGO01000004.1"/>
</dbReference>
<protein>
    <recommendedName>
        <fullName evidence="5">Flagellar P-ring protein</fullName>
    </recommendedName>
    <alternativeName>
        <fullName evidence="5">Basal body P-ring protein</fullName>
    </alternativeName>
</protein>
<feature type="signal peptide" evidence="5">
    <location>
        <begin position="1"/>
        <end position="21"/>
    </location>
</feature>
<dbReference type="GO" id="GO:0009428">
    <property type="term" value="C:bacterial-type flagellum basal body, distal rod, P ring"/>
    <property type="evidence" value="ECO:0007669"/>
    <property type="project" value="InterPro"/>
</dbReference>
<evidence type="ECO:0000313" key="6">
    <source>
        <dbReference type="EMBL" id="OCC15555.1"/>
    </source>
</evidence>
<gene>
    <name evidence="5" type="primary">flgI</name>
    <name evidence="6" type="ORF">DBT_0906</name>
</gene>
<comment type="similarity">
    <text evidence="5">Belongs to the FlgI family.</text>
</comment>
<organism evidence="6 7">
    <name type="scientific">Dissulfuribacter thermophilus</name>
    <dbReference type="NCBI Taxonomy" id="1156395"/>
    <lineage>
        <taxon>Bacteria</taxon>
        <taxon>Pseudomonadati</taxon>
        <taxon>Thermodesulfobacteriota</taxon>
        <taxon>Dissulfuribacteria</taxon>
        <taxon>Dissulfuribacterales</taxon>
        <taxon>Dissulfuribacteraceae</taxon>
        <taxon>Dissulfuribacter</taxon>
    </lineage>
</organism>
<dbReference type="OrthoDB" id="9786431at2"/>
<keyword evidence="3 5" id="KW-0732">Signal</keyword>
<comment type="subcellular location">
    <subcellularLocation>
        <location evidence="2 5">Bacterial flagellum basal body</location>
    </subcellularLocation>
</comment>
<evidence type="ECO:0000256" key="1">
    <source>
        <dbReference type="ARBA" id="ARBA00002591"/>
    </source>
</evidence>